<protein>
    <recommendedName>
        <fullName evidence="1">HP0268 domain-containing protein</fullName>
    </recommendedName>
</protein>
<dbReference type="EMBL" id="BDME01000001">
    <property type="protein sequence ID" value="GAX86979.1"/>
    <property type="molecule type" value="Genomic_DNA"/>
</dbReference>
<sequence length="76" mass="9206">MTLKLIENDHNAKEISMEEFLKNVKSNSFYYFHKDTSYKNLKDLIDKLTEMGYSVYFREVKYALDEGSYMYEMHIL</sequence>
<feature type="domain" description="HP0268" evidence="1">
    <location>
        <begin position="1"/>
        <end position="76"/>
    </location>
</feature>
<organism evidence="2 3">
    <name type="scientific">Lebetimonas natsushimae</name>
    <dbReference type="NCBI Taxonomy" id="1936991"/>
    <lineage>
        <taxon>Bacteria</taxon>
        <taxon>Pseudomonadati</taxon>
        <taxon>Campylobacterota</taxon>
        <taxon>Epsilonproteobacteria</taxon>
        <taxon>Nautiliales</taxon>
        <taxon>Nautiliaceae</taxon>
        <taxon>Lebetimonas</taxon>
    </lineage>
</organism>
<dbReference type="Proteomes" id="UP000217944">
    <property type="component" value="Unassembled WGS sequence"/>
</dbReference>
<gene>
    <name evidence="2" type="ORF">LNAT_P0274</name>
</gene>
<proteinExistence type="predicted"/>
<accession>A0A292YBS1</accession>
<evidence type="ECO:0000313" key="2">
    <source>
        <dbReference type="EMBL" id="GAX86979.1"/>
    </source>
</evidence>
<dbReference type="Pfam" id="PF18618">
    <property type="entry name" value="HP0268"/>
    <property type="match status" value="1"/>
</dbReference>
<comment type="caution">
    <text evidence="2">The sequence shown here is derived from an EMBL/GenBank/DDBJ whole genome shotgun (WGS) entry which is preliminary data.</text>
</comment>
<dbReference type="RefSeq" id="WP_096258138.1">
    <property type="nucleotide sequence ID" value="NZ_BDME01000001.1"/>
</dbReference>
<evidence type="ECO:0000259" key="1">
    <source>
        <dbReference type="Pfam" id="PF18618"/>
    </source>
</evidence>
<evidence type="ECO:0000313" key="3">
    <source>
        <dbReference type="Proteomes" id="UP000217944"/>
    </source>
</evidence>
<name>A0A292YBS1_9BACT</name>
<keyword evidence="3" id="KW-1185">Reference proteome</keyword>
<dbReference type="InterPro" id="IPR040748">
    <property type="entry name" value="HP0268"/>
</dbReference>
<reference evidence="2 3" key="1">
    <citation type="journal article" date="2017" name="Syst. Appl. Microbiol.">
        <title>Lebetimonas natsushimae sp. nov., a novel strictly anaerobic, moderately thermophilic chemoautotroph isolated from a deep-sea hydrothermal vent polychaete nest in the Mid-Okinawa Trough.</title>
        <authorList>
            <person name="Nagata R."/>
            <person name="Takaki Y."/>
            <person name="Tame A."/>
            <person name="Nunoura T."/>
            <person name="Muto H."/>
            <person name="Mino S."/>
            <person name="Sawayama S."/>
            <person name="Takai K."/>
            <person name="Nakagawa S."/>
        </authorList>
    </citation>
    <scope>NUCLEOTIDE SEQUENCE [LARGE SCALE GENOMIC DNA]</scope>
    <source>
        <strain evidence="2 3">HS1857</strain>
    </source>
</reference>
<dbReference type="AlphaFoldDB" id="A0A292YBS1"/>
<dbReference type="OrthoDB" id="5345432at2"/>